<feature type="region of interest" description="Disordered" evidence="11">
    <location>
        <begin position="76"/>
        <end position="138"/>
    </location>
</feature>
<evidence type="ECO:0000256" key="3">
    <source>
        <dbReference type="ARBA" id="ARBA00009123"/>
    </source>
</evidence>
<feature type="domain" description="Sm" evidence="12">
    <location>
        <begin position="2"/>
        <end position="81"/>
    </location>
</feature>
<comment type="caution">
    <text evidence="13">The sequence shown here is derived from an EMBL/GenBank/DDBJ whole genome shotgun (WGS) entry which is preliminary data.</text>
</comment>
<dbReference type="GO" id="GO:0003723">
    <property type="term" value="F:RNA binding"/>
    <property type="evidence" value="ECO:0007669"/>
    <property type="project" value="UniProtKB-KW"/>
</dbReference>
<dbReference type="AlphaFoldDB" id="A0A8S1PQB2"/>
<keyword evidence="9" id="KW-0687">Ribonucleoprotein</keyword>
<proteinExistence type="inferred from homology"/>
<dbReference type="PROSITE" id="PS52002">
    <property type="entry name" value="SM"/>
    <property type="match status" value="1"/>
</dbReference>
<evidence type="ECO:0000313" key="14">
    <source>
        <dbReference type="EMBL" id="CAD8114104.1"/>
    </source>
</evidence>
<evidence type="ECO:0000256" key="2">
    <source>
        <dbReference type="ARBA" id="ARBA00004496"/>
    </source>
</evidence>
<protein>
    <recommendedName>
        <fullName evidence="10">Sm protein B</fullName>
    </recommendedName>
</protein>
<keyword evidence="5" id="KW-0507">mRNA processing</keyword>
<evidence type="ECO:0000256" key="4">
    <source>
        <dbReference type="ARBA" id="ARBA00022490"/>
    </source>
</evidence>
<comment type="similarity">
    <text evidence="3">Belongs to the snRNP SmB/SmN family.</text>
</comment>
<dbReference type="Proteomes" id="UP000688137">
    <property type="component" value="Unassembled WGS sequence"/>
</dbReference>
<reference evidence="13" key="1">
    <citation type="submission" date="2021-01" db="EMBL/GenBank/DDBJ databases">
        <authorList>
            <consortium name="Genoscope - CEA"/>
            <person name="William W."/>
        </authorList>
    </citation>
    <scope>NUCLEOTIDE SEQUENCE</scope>
</reference>
<evidence type="ECO:0000256" key="7">
    <source>
        <dbReference type="ARBA" id="ARBA00023187"/>
    </source>
</evidence>
<evidence type="ECO:0000259" key="12">
    <source>
        <dbReference type="PROSITE" id="PS52002"/>
    </source>
</evidence>
<dbReference type="InterPro" id="IPR010920">
    <property type="entry name" value="LSM_dom_sf"/>
</dbReference>
<dbReference type="EMBL" id="CAJJDM010000163">
    <property type="protein sequence ID" value="CAD8114104.1"/>
    <property type="molecule type" value="Genomic_DNA"/>
</dbReference>
<dbReference type="PANTHER" id="PTHR10701:SF0">
    <property type="entry name" value="SMALL NUCLEAR RIBONUCLEOPROTEIN-ASSOCIATED PROTEIN B"/>
    <property type="match status" value="1"/>
</dbReference>
<dbReference type="InterPro" id="IPR050914">
    <property type="entry name" value="snRNP_SmB/NAA38-like"/>
</dbReference>
<evidence type="ECO:0000256" key="5">
    <source>
        <dbReference type="ARBA" id="ARBA00022664"/>
    </source>
</evidence>
<dbReference type="GO" id="GO:0071004">
    <property type="term" value="C:U2-type prespliceosome"/>
    <property type="evidence" value="ECO:0007669"/>
    <property type="project" value="TreeGrafter"/>
</dbReference>
<evidence type="ECO:0000256" key="10">
    <source>
        <dbReference type="ARBA" id="ARBA00041355"/>
    </source>
</evidence>
<dbReference type="PANTHER" id="PTHR10701">
    <property type="entry name" value="SMALL NUCLEAR RIBONUCLEOPROTEIN-ASSOCIATED PROTEIN B AND N"/>
    <property type="match status" value="1"/>
</dbReference>
<keyword evidence="7" id="KW-0508">mRNA splicing</keyword>
<evidence type="ECO:0000256" key="11">
    <source>
        <dbReference type="SAM" id="MobiDB-lite"/>
    </source>
</evidence>
<keyword evidence="4" id="KW-0963">Cytoplasm</keyword>
<dbReference type="GO" id="GO:0071013">
    <property type="term" value="C:catalytic step 2 spliceosome"/>
    <property type="evidence" value="ECO:0007669"/>
    <property type="project" value="TreeGrafter"/>
</dbReference>
<dbReference type="GO" id="GO:0046540">
    <property type="term" value="C:U4/U6 x U5 tri-snRNP complex"/>
    <property type="evidence" value="ECO:0007669"/>
    <property type="project" value="TreeGrafter"/>
</dbReference>
<accession>A0A8S1PQB2</accession>
<dbReference type="OMA" id="HDERIMI"/>
<dbReference type="GO" id="GO:0005685">
    <property type="term" value="C:U1 snRNP"/>
    <property type="evidence" value="ECO:0007669"/>
    <property type="project" value="TreeGrafter"/>
</dbReference>
<evidence type="ECO:0000256" key="9">
    <source>
        <dbReference type="ARBA" id="ARBA00023274"/>
    </source>
</evidence>
<dbReference type="InterPro" id="IPR047575">
    <property type="entry name" value="Sm"/>
</dbReference>
<dbReference type="SUPFAM" id="SSF50182">
    <property type="entry name" value="Sm-like ribonucleoproteins"/>
    <property type="match status" value="1"/>
</dbReference>
<dbReference type="GO" id="GO:0005682">
    <property type="term" value="C:U5 snRNP"/>
    <property type="evidence" value="ECO:0007669"/>
    <property type="project" value="TreeGrafter"/>
</dbReference>
<keyword evidence="15" id="KW-1185">Reference proteome</keyword>
<dbReference type="GO" id="GO:0005737">
    <property type="term" value="C:cytoplasm"/>
    <property type="evidence" value="ECO:0007669"/>
    <property type="project" value="UniProtKB-SubCell"/>
</dbReference>
<dbReference type="GO" id="GO:0005686">
    <property type="term" value="C:U2 snRNP"/>
    <property type="evidence" value="ECO:0007669"/>
    <property type="project" value="TreeGrafter"/>
</dbReference>
<evidence type="ECO:0000313" key="15">
    <source>
        <dbReference type="Proteomes" id="UP000688137"/>
    </source>
</evidence>
<dbReference type="GO" id="GO:0005687">
    <property type="term" value="C:U4 snRNP"/>
    <property type="evidence" value="ECO:0007669"/>
    <property type="project" value="TreeGrafter"/>
</dbReference>
<evidence type="ECO:0000313" key="13">
    <source>
        <dbReference type="EMBL" id="CAD8105212.1"/>
    </source>
</evidence>
<keyword evidence="8" id="KW-0539">Nucleus</keyword>
<dbReference type="Gene3D" id="2.30.30.100">
    <property type="match status" value="1"/>
</dbReference>
<organism evidence="13 15">
    <name type="scientific">Paramecium primaurelia</name>
    <dbReference type="NCBI Taxonomy" id="5886"/>
    <lineage>
        <taxon>Eukaryota</taxon>
        <taxon>Sar</taxon>
        <taxon>Alveolata</taxon>
        <taxon>Ciliophora</taxon>
        <taxon>Intramacronucleata</taxon>
        <taxon>Oligohymenophorea</taxon>
        <taxon>Peniculida</taxon>
        <taxon>Parameciidae</taxon>
        <taxon>Paramecium</taxon>
    </lineage>
</organism>
<comment type="subcellular location">
    <subcellularLocation>
        <location evidence="2">Cytoplasm</location>
    </subcellularLocation>
    <subcellularLocation>
        <location evidence="1">Nucleus</location>
    </subcellularLocation>
</comment>
<evidence type="ECO:0000256" key="8">
    <source>
        <dbReference type="ARBA" id="ARBA00023242"/>
    </source>
</evidence>
<keyword evidence="6" id="KW-0694">RNA-binding</keyword>
<sequence length="138" mass="15294">MSQKSKFFQWIDYRVRITLGDGRMLVGTFLAFDKHLNVILSECEEYRIRKQGIHEIETKRTLGMIIVRGDNIISLSAEAPPHQPPKKQELQPGPGKAQPITRQGVTGAPNIGLISQPKGMGLPGQQTMMPAGMSMPPM</sequence>
<evidence type="ECO:0000256" key="1">
    <source>
        <dbReference type="ARBA" id="ARBA00004123"/>
    </source>
</evidence>
<dbReference type="GO" id="GO:0000398">
    <property type="term" value="P:mRNA splicing, via spliceosome"/>
    <property type="evidence" value="ECO:0007669"/>
    <property type="project" value="TreeGrafter"/>
</dbReference>
<dbReference type="CDD" id="cd01717">
    <property type="entry name" value="Sm_B"/>
    <property type="match status" value="1"/>
</dbReference>
<dbReference type="Pfam" id="PF01423">
    <property type="entry name" value="LSM"/>
    <property type="match status" value="1"/>
</dbReference>
<dbReference type="InterPro" id="IPR001163">
    <property type="entry name" value="Sm_dom_euk/arc"/>
</dbReference>
<dbReference type="GO" id="GO:0070990">
    <property type="term" value="F:snRNP binding"/>
    <property type="evidence" value="ECO:0007669"/>
    <property type="project" value="TreeGrafter"/>
</dbReference>
<name>A0A8S1PQB2_PARPR</name>
<dbReference type="EMBL" id="CAJJDM010000129">
    <property type="protein sequence ID" value="CAD8105212.1"/>
    <property type="molecule type" value="Genomic_DNA"/>
</dbReference>
<dbReference type="SMART" id="SM00651">
    <property type="entry name" value="Sm"/>
    <property type="match status" value="1"/>
</dbReference>
<evidence type="ECO:0000256" key="6">
    <source>
        <dbReference type="ARBA" id="ARBA00022884"/>
    </source>
</evidence>
<gene>
    <name evidence="13" type="ORF">PPRIM_AZ9-3.1.T1260115</name>
    <name evidence="14" type="ORF">PPRIM_AZ9-3.1.T1580028</name>
</gene>